<keyword evidence="3" id="KW-0689">Ribosomal protein</keyword>
<dbReference type="GO" id="GO:0032259">
    <property type="term" value="P:methylation"/>
    <property type="evidence" value="ECO:0007669"/>
    <property type="project" value="UniProtKB-KW"/>
</dbReference>
<dbReference type="PANTHER" id="PTHR43648:SF1">
    <property type="entry name" value="ELECTRON TRANSFER FLAVOPROTEIN BETA SUBUNIT LYSINE METHYLTRANSFERASE"/>
    <property type="match status" value="1"/>
</dbReference>
<evidence type="ECO:0000256" key="1">
    <source>
        <dbReference type="ARBA" id="ARBA00022603"/>
    </source>
</evidence>
<name>A0A0J6S790_9HYPH</name>
<evidence type="ECO:0000313" key="3">
    <source>
        <dbReference type="EMBL" id="KMO31085.1"/>
    </source>
</evidence>
<accession>A0A0J6S790</accession>
<reference evidence="3 4" key="1">
    <citation type="submission" date="2015-03" db="EMBL/GenBank/DDBJ databases">
        <title>Genome sequencing of Methylobacterium variabile DSM 16961.</title>
        <authorList>
            <person name="Chaudhry V."/>
            <person name="Patil P.B."/>
        </authorList>
    </citation>
    <scope>NUCLEOTIDE SEQUENCE [LARGE SCALE GENOMIC DNA]</scope>
    <source>
        <strain evidence="3 4">DSM 16961</strain>
    </source>
</reference>
<dbReference type="GO" id="GO:0005840">
    <property type="term" value="C:ribosome"/>
    <property type="evidence" value="ECO:0007669"/>
    <property type="project" value="UniProtKB-KW"/>
</dbReference>
<dbReference type="InterPro" id="IPR050078">
    <property type="entry name" value="Ribosomal_L11_MeTrfase_PrmA"/>
</dbReference>
<dbReference type="RefSeq" id="WP_048447316.1">
    <property type="nucleotide sequence ID" value="NZ_LABY01000209.1"/>
</dbReference>
<evidence type="ECO:0000313" key="4">
    <source>
        <dbReference type="Proteomes" id="UP000035955"/>
    </source>
</evidence>
<organism evidence="3 4">
    <name type="scientific">Methylobacterium variabile</name>
    <dbReference type="NCBI Taxonomy" id="298794"/>
    <lineage>
        <taxon>Bacteria</taxon>
        <taxon>Pseudomonadati</taxon>
        <taxon>Pseudomonadota</taxon>
        <taxon>Alphaproteobacteria</taxon>
        <taxon>Hyphomicrobiales</taxon>
        <taxon>Methylobacteriaceae</taxon>
        <taxon>Methylobacterium</taxon>
    </lineage>
</organism>
<proteinExistence type="predicted"/>
<dbReference type="AlphaFoldDB" id="A0A0J6S790"/>
<protein>
    <submittedName>
        <fullName evidence="3">50S ribosomal protein L11 methyltransferase</fullName>
    </submittedName>
</protein>
<comment type="caution">
    <text evidence="3">The sequence shown here is derived from an EMBL/GenBank/DDBJ whole genome shotgun (WGS) entry which is preliminary data.</text>
</comment>
<dbReference type="Proteomes" id="UP000035955">
    <property type="component" value="Unassembled WGS sequence"/>
</dbReference>
<dbReference type="GO" id="GO:0016279">
    <property type="term" value="F:protein-lysine N-methyltransferase activity"/>
    <property type="evidence" value="ECO:0007669"/>
    <property type="project" value="TreeGrafter"/>
</dbReference>
<dbReference type="InterPro" id="IPR029063">
    <property type="entry name" value="SAM-dependent_MTases_sf"/>
</dbReference>
<keyword evidence="4" id="KW-1185">Reference proteome</keyword>
<keyword evidence="3" id="KW-0687">Ribonucleoprotein</keyword>
<keyword evidence="2 3" id="KW-0808">Transferase</keyword>
<dbReference type="PANTHER" id="PTHR43648">
    <property type="entry name" value="ELECTRON TRANSFER FLAVOPROTEIN BETA SUBUNIT LYSINE METHYLTRANSFERASE"/>
    <property type="match status" value="1"/>
</dbReference>
<keyword evidence="1 3" id="KW-0489">Methyltransferase</keyword>
<dbReference type="Pfam" id="PF06325">
    <property type="entry name" value="PrmA"/>
    <property type="match status" value="1"/>
</dbReference>
<dbReference type="SUPFAM" id="SSF53335">
    <property type="entry name" value="S-adenosyl-L-methionine-dependent methyltransferases"/>
    <property type="match status" value="1"/>
</dbReference>
<dbReference type="OrthoDB" id="9794615at2"/>
<dbReference type="PATRIC" id="fig|298794.3.peg.3188"/>
<dbReference type="Gene3D" id="3.40.50.150">
    <property type="entry name" value="Vaccinia Virus protein VP39"/>
    <property type="match status" value="1"/>
</dbReference>
<dbReference type="EMBL" id="LABY01000209">
    <property type="protein sequence ID" value="KMO31085.1"/>
    <property type="molecule type" value="Genomic_DNA"/>
</dbReference>
<sequence length="215" mass="22834">MEPVAFIRANTALRPVPHAPAIRLHVADEATELWGRTEEELGAIGLPPPFWAFAWAGGQALAAYVLEHPEAVAGTRVLDFASGSGLVAIAAAMAGAASVEASDLDPFALAAIGLNATENGVADRIAARSTDLIGRDEGWDCVLAADIFYERDLAARVGDWLAALHGRGARVLLGDPGRAYLPKERLENLATYAVPVTRALEDAEIKRTGVWRFRG</sequence>
<gene>
    <name evidence="3" type="ORF">VQ02_26960</name>
</gene>
<evidence type="ECO:0000256" key="2">
    <source>
        <dbReference type="ARBA" id="ARBA00022679"/>
    </source>
</evidence>